<accession>A0AAV5GWP3</accession>
<evidence type="ECO:0000256" key="5">
    <source>
        <dbReference type="SAM" id="Phobius"/>
    </source>
</evidence>
<dbReference type="Proteomes" id="UP001342314">
    <property type="component" value="Unassembled WGS sequence"/>
</dbReference>
<keyword evidence="3 5" id="KW-1133">Transmembrane helix</keyword>
<feature type="transmembrane region" description="Helical" evidence="5">
    <location>
        <begin position="155"/>
        <end position="176"/>
    </location>
</feature>
<evidence type="ECO:0000313" key="6">
    <source>
        <dbReference type="EMBL" id="GJN92978.1"/>
    </source>
</evidence>
<keyword evidence="4 5" id="KW-0472">Membrane</keyword>
<dbReference type="Pfam" id="PF05978">
    <property type="entry name" value="UNC-93"/>
    <property type="match status" value="1"/>
</dbReference>
<feature type="transmembrane region" description="Helical" evidence="5">
    <location>
        <begin position="309"/>
        <end position="328"/>
    </location>
</feature>
<comment type="caution">
    <text evidence="6">The sequence shown here is derived from an EMBL/GenBank/DDBJ whole genome shotgun (WGS) entry which is preliminary data.</text>
</comment>
<feature type="transmembrane region" description="Helical" evidence="5">
    <location>
        <begin position="118"/>
        <end position="143"/>
    </location>
</feature>
<feature type="transmembrane region" description="Helical" evidence="5">
    <location>
        <begin position="24"/>
        <end position="46"/>
    </location>
</feature>
<dbReference type="EMBL" id="BQKY01000012">
    <property type="protein sequence ID" value="GJN92978.1"/>
    <property type="molecule type" value="Genomic_DNA"/>
</dbReference>
<evidence type="ECO:0000256" key="4">
    <source>
        <dbReference type="ARBA" id="ARBA00023136"/>
    </source>
</evidence>
<evidence type="ECO:0000313" key="7">
    <source>
        <dbReference type="Proteomes" id="UP001342314"/>
    </source>
</evidence>
<sequence length="465" mass="50134">MSSAALPELESGARQATGSKIKSWYYGTLAQAIIIGLVSFFSIGMYNALSGLGAGGLASATVWNQATAMLFAFLCVTCCFAPVLVNQFPLRYSLALSCCSYTLYAASLYLNSKNGTTWFLLLANAINGIGAGLMFAVEGAVVVGYPEQQRRGKYIALWIAFRNLGPIVGGSILLGLNVSTDGAGSIGLNSYAVFIGLLCVSPFIALLLASPEKVQRQDGTKVVFHETTLRAELKQSWRFLRTPKVLLLLPIFFCSWFADSFVSTYNSSFYTVRVRALSSLVTPCAGNIGSFLVGLFLDSKLFTRRRRALIALGFFCLFNLGTWAYAAANTAHYKSLDPAPRFDWTSDGFGRAYLLTFFTTMEELGCQSLLYFLVGCLTDDLHELVHLTGILRGVEGAGQAVAYGISGSTASHWVTVGIGFGLCTIAYPSAYLALRDMPEDTAVLTPAVTTPPEKADEGSCDLEEK</sequence>
<evidence type="ECO:0000256" key="3">
    <source>
        <dbReference type="ARBA" id="ARBA00022989"/>
    </source>
</evidence>
<feature type="transmembrane region" description="Helical" evidence="5">
    <location>
        <begin position="66"/>
        <end position="85"/>
    </location>
</feature>
<dbReference type="AlphaFoldDB" id="A0AAV5GWP3"/>
<dbReference type="PANTHER" id="PTHR23294">
    <property type="entry name" value="ET TRANSLATION PRODUCT-RELATED"/>
    <property type="match status" value="1"/>
</dbReference>
<reference evidence="6 7" key="1">
    <citation type="submission" date="2021-12" db="EMBL/GenBank/DDBJ databases">
        <title>High titer production of polyol ester of fatty acids by Rhodotorula paludigena BS15 towards product separation-free biomass refinery.</title>
        <authorList>
            <person name="Mano J."/>
            <person name="Ono H."/>
            <person name="Tanaka T."/>
            <person name="Naito K."/>
            <person name="Sushida H."/>
            <person name="Ike M."/>
            <person name="Tokuyasu K."/>
            <person name="Kitaoka M."/>
        </authorList>
    </citation>
    <scope>NUCLEOTIDE SEQUENCE [LARGE SCALE GENOMIC DNA]</scope>
    <source>
        <strain evidence="6 7">BS15</strain>
    </source>
</reference>
<feature type="transmembrane region" description="Helical" evidence="5">
    <location>
        <begin position="245"/>
        <end position="265"/>
    </location>
</feature>
<dbReference type="InterPro" id="IPR036259">
    <property type="entry name" value="MFS_trans_sf"/>
</dbReference>
<proteinExistence type="predicted"/>
<evidence type="ECO:0008006" key="8">
    <source>
        <dbReference type="Google" id="ProtNLM"/>
    </source>
</evidence>
<dbReference type="InterPro" id="IPR010291">
    <property type="entry name" value="Ion_channel_UNC-93"/>
</dbReference>
<feature type="transmembrane region" description="Helical" evidence="5">
    <location>
        <begin position="92"/>
        <end position="112"/>
    </location>
</feature>
<protein>
    <recommendedName>
        <fullName evidence="8">MFS general substrate transporter</fullName>
    </recommendedName>
</protein>
<dbReference type="GO" id="GO:0016020">
    <property type="term" value="C:membrane"/>
    <property type="evidence" value="ECO:0007669"/>
    <property type="project" value="UniProtKB-SubCell"/>
</dbReference>
<dbReference type="SUPFAM" id="SSF103473">
    <property type="entry name" value="MFS general substrate transporter"/>
    <property type="match status" value="1"/>
</dbReference>
<name>A0AAV5GWP3_9BASI</name>
<evidence type="ECO:0000256" key="1">
    <source>
        <dbReference type="ARBA" id="ARBA00004141"/>
    </source>
</evidence>
<dbReference type="InterPro" id="IPR051617">
    <property type="entry name" value="UNC-93-like_regulator"/>
</dbReference>
<gene>
    <name evidence="6" type="ORF">Rhopal_006023-T1</name>
</gene>
<dbReference type="PANTHER" id="PTHR23294:SF59">
    <property type="entry name" value="UNC93-LIKE PROTEIN C922.05C"/>
    <property type="match status" value="1"/>
</dbReference>
<organism evidence="6 7">
    <name type="scientific">Rhodotorula paludigena</name>
    <dbReference type="NCBI Taxonomy" id="86838"/>
    <lineage>
        <taxon>Eukaryota</taxon>
        <taxon>Fungi</taxon>
        <taxon>Dikarya</taxon>
        <taxon>Basidiomycota</taxon>
        <taxon>Pucciniomycotina</taxon>
        <taxon>Microbotryomycetes</taxon>
        <taxon>Sporidiobolales</taxon>
        <taxon>Sporidiobolaceae</taxon>
        <taxon>Rhodotorula</taxon>
    </lineage>
</organism>
<feature type="transmembrane region" description="Helical" evidence="5">
    <location>
        <begin position="413"/>
        <end position="434"/>
    </location>
</feature>
<keyword evidence="2 5" id="KW-0812">Transmembrane</keyword>
<feature type="transmembrane region" description="Helical" evidence="5">
    <location>
        <begin position="277"/>
        <end position="297"/>
    </location>
</feature>
<comment type="subcellular location">
    <subcellularLocation>
        <location evidence="1">Membrane</location>
        <topology evidence="1">Multi-pass membrane protein</topology>
    </subcellularLocation>
</comment>
<evidence type="ECO:0000256" key="2">
    <source>
        <dbReference type="ARBA" id="ARBA00022692"/>
    </source>
</evidence>
<feature type="transmembrane region" description="Helical" evidence="5">
    <location>
        <begin position="188"/>
        <end position="209"/>
    </location>
</feature>
<keyword evidence="7" id="KW-1185">Reference proteome</keyword>
<dbReference type="Gene3D" id="1.20.1250.20">
    <property type="entry name" value="MFS general substrate transporter like domains"/>
    <property type="match status" value="1"/>
</dbReference>